<comment type="subcellular location">
    <subcellularLocation>
        <location evidence="1">Mitochondrion inner membrane</location>
        <topology evidence="1">Multi-pass membrane protein</topology>
    </subcellularLocation>
</comment>
<dbReference type="PANTHER" id="PTHR45678:SF5">
    <property type="entry name" value="AT03939P-RELATED"/>
    <property type="match status" value="1"/>
</dbReference>
<evidence type="ECO:0000256" key="3">
    <source>
        <dbReference type="ARBA" id="ARBA00022692"/>
    </source>
</evidence>
<dbReference type="PROSITE" id="PS50920">
    <property type="entry name" value="SOLCAR"/>
    <property type="match status" value="2"/>
</dbReference>
<evidence type="ECO:0000313" key="11">
    <source>
        <dbReference type="EMBL" id="CAD7423754.1"/>
    </source>
</evidence>
<dbReference type="GO" id="GO:0005743">
    <property type="term" value="C:mitochondrial inner membrane"/>
    <property type="evidence" value="ECO:0007669"/>
    <property type="project" value="UniProtKB-SubCell"/>
</dbReference>
<evidence type="ECO:0000256" key="5">
    <source>
        <dbReference type="ARBA" id="ARBA00022989"/>
    </source>
</evidence>
<dbReference type="GO" id="GO:0043490">
    <property type="term" value="P:malate-aspartate shuttle"/>
    <property type="evidence" value="ECO:0007669"/>
    <property type="project" value="TreeGrafter"/>
</dbReference>
<dbReference type="PANTHER" id="PTHR45678">
    <property type="entry name" value="MITOCHONDRIAL 2-OXODICARBOXYLATE CARRIER 1-RELATED"/>
    <property type="match status" value="1"/>
</dbReference>
<dbReference type="EMBL" id="OB792705">
    <property type="protein sequence ID" value="CAD7423754.1"/>
    <property type="molecule type" value="Genomic_DNA"/>
</dbReference>
<evidence type="ECO:0000256" key="2">
    <source>
        <dbReference type="ARBA" id="ARBA00006375"/>
    </source>
</evidence>
<accession>A0A7R9DYH2</accession>
<evidence type="ECO:0000256" key="1">
    <source>
        <dbReference type="ARBA" id="ARBA00004448"/>
    </source>
</evidence>
<evidence type="ECO:0000256" key="7">
    <source>
        <dbReference type="ARBA" id="ARBA00023136"/>
    </source>
</evidence>
<name>A0A7R9DYH2_9NEOP</name>
<evidence type="ECO:0000256" key="8">
    <source>
        <dbReference type="PROSITE-ProRule" id="PRU00282"/>
    </source>
</evidence>
<evidence type="ECO:0000256" key="9">
    <source>
        <dbReference type="RuleBase" id="RU000488"/>
    </source>
</evidence>
<keyword evidence="5 10" id="KW-1133">Transmembrane helix</keyword>
<dbReference type="InterPro" id="IPR018108">
    <property type="entry name" value="MCP_transmembrane"/>
</dbReference>
<keyword evidence="9" id="KW-0813">Transport</keyword>
<dbReference type="Gene3D" id="1.50.40.10">
    <property type="entry name" value="Mitochondrial carrier domain"/>
    <property type="match status" value="1"/>
</dbReference>
<dbReference type="SUPFAM" id="SSF103506">
    <property type="entry name" value="Mitochondrial carrier"/>
    <property type="match status" value="1"/>
</dbReference>
<feature type="repeat" description="Solcar" evidence="8">
    <location>
        <begin position="26"/>
        <end position="131"/>
    </location>
</feature>
<dbReference type="AlphaFoldDB" id="A0A7R9DYH2"/>
<feature type="repeat" description="Solcar" evidence="8">
    <location>
        <begin position="157"/>
        <end position="247"/>
    </location>
</feature>
<dbReference type="GO" id="GO:0015183">
    <property type="term" value="F:L-aspartate transmembrane transporter activity"/>
    <property type="evidence" value="ECO:0007669"/>
    <property type="project" value="TreeGrafter"/>
</dbReference>
<protein>
    <recommendedName>
        <fullName evidence="12">Mitochondrial carrier protein</fullName>
    </recommendedName>
</protein>
<comment type="similarity">
    <text evidence="2 9">Belongs to the mitochondrial carrier (TC 2.A.29) family.</text>
</comment>
<keyword evidence="4" id="KW-0999">Mitochondrion inner membrane</keyword>
<evidence type="ECO:0008006" key="12">
    <source>
        <dbReference type="Google" id="ProtNLM"/>
    </source>
</evidence>
<proteinExistence type="inferred from homology"/>
<dbReference type="InterPro" id="IPR023395">
    <property type="entry name" value="MCP_dom_sf"/>
</dbReference>
<keyword evidence="7 8" id="KW-0472">Membrane</keyword>
<dbReference type="Pfam" id="PF00153">
    <property type="entry name" value="Mito_carr"/>
    <property type="match status" value="2"/>
</dbReference>
<keyword evidence="6" id="KW-0496">Mitochondrion</keyword>
<evidence type="ECO:0000256" key="4">
    <source>
        <dbReference type="ARBA" id="ARBA00022792"/>
    </source>
</evidence>
<gene>
    <name evidence="11" type="ORF">TMSB3V08_LOCUS729</name>
</gene>
<evidence type="ECO:0000256" key="10">
    <source>
        <dbReference type="SAM" id="Phobius"/>
    </source>
</evidence>
<organism evidence="11">
    <name type="scientific">Timema monikensis</name>
    <dbReference type="NCBI Taxonomy" id="170555"/>
    <lineage>
        <taxon>Eukaryota</taxon>
        <taxon>Metazoa</taxon>
        <taxon>Ecdysozoa</taxon>
        <taxon>Arthropoda</taxon>
        <taxon>Hexapoda</taxon>
        <taxon>Insecta</taxon>
        <taxon>Pterygota</taxon>
        <taxon>Neoptera</taxon>
        <taxon>Polyneoptera</taxon>
        <taxon>Phasmatodea</taxon>
        <taxon>Timematodea</taxon>
        <taxon>Timematoidea</taxon>
        <taxon>Timematidae</taxon>
        <taxon>Timema</taxon>
    </lineage>
</organism>
<sequence>MFIMVALLPPDLQSRGLFRDVPCGKIPLPREMLAGGLAGLCQIIITTPMELLKIQLQDAGRVAAVGTEGNILTSFTKIRQFKVLTSATAITLELLRTKGILGLYKGIGATMLRDVSFSVIYFPLFARLNALGPRRKDNSVIVFEQTPILFGIDSGEAVFWCSLLSGCTSGAITALLVNPFDVVKTRLQLLKRAEGEIAYTSIADAFIKIWKNEGVKAFFKGGACRMIVIAPLFGIAQMVYYLGVAEMLLGVKNS</sequence>
<dbReference type="InterPro" id="IPR051028">
    <property type="entry name" value="Mito_Solute_Carrier"/>
</dbReference>
<feature type="transmembrane region" description="Helical" evidence="10">
    <location>
        <begin position="226"/>
        <end position="244"/>
    </location>
</feature>
<reference evidence="11" key="1">
    <citation type="submission" date="2020-11" db="EMBL/GenBank/DDBJ databases">
        <authorList>
            <person name="Tran Van P."/>
        </authorList>
    </citation>
    <scope>NUCLEOTIDE SEQUENCE</scope>
</reference>
<dbReference type="GO" id="GO:0005313">
    <property type="term" value="F:L-glutamate transmembrane transporter activity"/>
    <property type="evidence" value="ECO:0007669"/>
    <property type="project" value="TreeGrafter"/>
</dbReference>
<keyword evidence="3 8" id="KW-0812">Transmembrane</keyword>
<evidence type="ECO:0000256" key="6">
    <source>
        <dbReference type="ARBA" id="ARBA00023128"/>
    </source>
</evidence>